<keyword evidence="4" id="KW-0547">Nucleotide-binding</keyword>
<dbReference type="InterPro" id="IPR024034">
    <property type="entry name" value="ATPase_F1/V1_b/a_C"/>
</dbReference>
<dbReference type="NCBIfam" id="NF045934">
    <property type="entry name" value="MSC_0618_beta"/>
    <property type="match status" value="1"/>
</dbReference>
<evidence type="ECO:0000256" key="3">
    <source>
        <dbReference type="ARBA" id="ARBA00022448"/>
    </source>
</evidence>
<protein>
    <submittedName>
        <fullName evidence="12">F0F1 ATP synthase subunit beta</fullName>
        <ecNumber evidence="12">3.6.3.14</ecNumber>
    </submittedName>
</protein>
<keyword evidence="12" id="KW-0378">Hydrolase</keyword>
<dbReference type="eggNOG" id="COG0055">
    <property type="taxonomic scope" value="Bacteria"/>
</dbReference>
<evidence type="ECO:0000256" key="7">
    <source>
        <dbReference type="ARBA" id="ARBA00023065"/>
    </source>
</evidence>
<comment type="caution">
    <text evidence="12">The sequence shown here is derived from an EMBL/GenBank/DDBJ whole genome shotgun (WGS) entry which is preliminary data.</text>
</comment>
<dbReference type="Gene3D" id="3.40.50.300">
    <property type="entry name" value="P-loop containing nucleotide triphosphate hydrolases"/>
    <property type="match status" value="1"/>
</dbReference>
<dbReference type="SUPFAM" id="SSF52540">
    <property type="entry name" value="P-loop containing nucleoside triphosphate hydrolases"/>
    <property type="match status" value="1"/>
</dbReference>
<dbReference type="GO" id="GO:0005524">
    <property type="term" value="F:ATP binding"/>
    <property type="evidence" value="ECO:0007669"/>
    <property type="project" value="UniProtKB-KW"/>
</dbReference>
<dbReference type="Pfam" id="PF22919">
    <property type="entry name" value="ATP-synt_VA_C"/>
    <property type="match status" value="1"/>
</dbReference>
<proteinExistence type="inferred from homology"/>
<evidence type="ECO:0000256" key="4">
    <source>
        <dbReference type="ARBA" id="ARBA00022741"/>
    </source>
</evidence>
<evidence type="ECO:0000256" key="9">
    <source>
        <dbReference type="ARBA" id="ARBA00023196"/>
    </source>
</evidence>
<evidence type="ECO:0000256" key="2">
    <source>
        <dbReference type="ARBA" id="ARBA00008936"/>
    </source>
</evidence>
<evidence type="ECO:0000256" key="1">
    <source>
        <dbReference type="ARBA" id="ARBA00004370"/>
    </source>
</evidence>
<evidence type="ECO:0000313" key="13">
    <source>
        <dbReference type="Proteomes" id="UP000004978"/>
    </source>
</evidence>
<evidence type="ECO:0000256" key="10">
    <source>
        <dbReference type="ARBA" id="ARBA00023310"/>
    </source>
</evidence>
<gene>
    <name evidence="12" type="ORF">MCSF7_00095</name>
</gene>
<dbReference type="PANTHER" id="PTHR15184:SF71">
    <property type="entry name" value="ATP SYNTHASE SUBUNIT BETA, MITOCHONDRIAL"/>
    <property type="match status" value="1"/>
</dbReference>
<dbReference type="STRING" id="1037410.MCSF7_00095"/>
<dbReference type="SUPFAM" id="SSF47917">
    <property type="entry name" value="C-terminal domain of alpha and beta subunits of F1 ATP synthase"/>
    <property type="match status" value="1"/>
</dbReference>
<keyword evidence="3" id="KW-0813">Transport</keyword>
<feature type="domain" description="AAA+ ATPase" evidence="11">
    <location>
        <begin position="135"/>
        <end position="327"/>
    </location>
</feature>
<evidence type="ECO:0000313" key="12">
    <source>
        <dbReference type="EMBL" id="EGV00605.1"/>
    </source>
</evidence>
<evidence type="ECO:0000256" key="6">
    <source>
        <dbReference type="ARBA" id="ARBA00022967"/>
    </source>
</evidence>
<dbReference type="InterPro" id="IPR036121">
    <property type="entry name" value="ATPase_F1/V1/A1_a/bsu_N_sf"/>
</dbReference>
<dbReference type="InterPro" id="IPR027417">
    <property type="entry name" value="P-loop_NTPase"/>
</dbReference>
<dbReference type="Pfam" id="PF00006">
    <property type="entry name" value="ATP-synt_ab"/>
    <property type="match status" value="1"/>
</dbReference>
<dbReference type="InterPro" id="IPR050053">
    <property type="entry name" value="ATPase_alpha/beta_chains"/>
</dbReference>
<comment type="subcellular location">
    <subcellularLocation>
        <location evidence="1">Membrane</location>
    </subcellularLocation>
</comment>
<keyword evidence="6" id="KW-1278">Translocase</keyword>
<name>F9UJ42_9BACT</name>
<dbReference type="InterPro" id="IPR000194">
    <property type="entry name" value="ATPase_F1/V1/A1_a/bsu_nucl-bd"/>
</dbReference>
<keyword evidence="7" id="KW-0406">Ion transport</keyword>
<keyword evidence="9" id="KW-0139">CF(1)</keyword>
<keyword evidence="5" id="KW-0067">ATP-binding</keyword>
<dbReference type="GO" id="GO:0046933">
    <property type="term" value="F:proton-transporting ATP synthase activity, rotational mechanism"/>
    <property type="evidence" value="ECO:0007669"/>
    <property type="project" value="TreeGrafter"/>
</dbReference>
<comment type="similarity">
    <text evidence="2">Belongs to the ATPase alpha/beta chains family.</text>
</comment>
<organism evidence="12 13">
    <name type="scientific">Mycoplasmopsis columbina SF7</name>
    <dbReference type="NCBI Taxonomy" id="1037410"/>
    <lineage>
        <taxon>Bacteria</taxon>
        <taxon>Bacillati</taxon>
        <taxon>Mycoplasmatota</taxon>
        <taxon>Mycoplasmoidales</taxon>
        <taxon>Metamycoplasmataceae</taxon>
        <taxon>Mycoplasmopsis</taxon>
    </lineage>
</organism>
<keyword evidence="13" id="KW-1185">Reference proteome</keyword>
<dbReference type="GO" id="GO:0045259">
    <property type="term" value="C:proton-transporting ATP synthase complex"/>
    <property type="evidence" value="ECO:0007669"/>
    <property type="project" value="UniProtKB-KW"/>
</dbReference>
<keyword evidence="10" id="KW-0066">ATP synthesis</keyword>
<dbReference type="Proteomes" id="UP000004978">
    <property type="component" value="Unassembled WGS sequence"/>
</dbReference>
<dbReference type="EC" id="3.6.3.14" evidence="12"/>
<dbReference type="SMART" id="SM00382">
    <property type="entry name" value="AAA"/>
    <property type="match status" value="1"/>
</dbReference>
<dbReference type="InterPro" id="IPR055190">
    <property type="entry name" value="ATP-synt_VA_C"/>
</dbReference>
<dbReference type="SUPFAM" id="SSF50615">
    <property type="entry name" value="N-terminal domain of alpha and beta subunits of F1 ATP synthase"/>
    <property type="match status" value="1"/>
</dbReference>
<keyword evidence="8" id="KW-0472">Membrane</keyword>
<evidence type="ECO:0000256" key="5">
    <source>
        <dbReference type="ARBA" id="ARBA00022840"/>
    </source>
</evidence>
<accession>F9UJ42</accession>
<dbReference type="AlphaFoldDB" id="F9UJ42"/>
<dbReference type="EMBL" id="AFXA01000001">
    <property type="protein sequence ID" value="EGV00605.1"/>
    <property type="molecule type" value="Genomic_DNA"/>
</dbReference>
<dbReference type="GO" id="GO:0016787">
    <property type="term" value="F:hydrolase activity"/>
    <property type="evidence" value="ECO:0007669"/>
    <property type="project" value="UniProtKB-KW"/>
</dbReference>
<evidence type="ECO:0000256" key="8">
    <source>
        <dbReference type="ARBA" id="ARBA00023136"/>
    </source>
</evidence>
<reference evidence="12 13" key="1">
    <citation type="journal article" date="2013" name="Genome Announc.">
        <title>Genome Sequence of Mycoplasma columbinum Strain SF7.</title>
        <authorList>
            <person name="Guo Z."/>
            <person name="Xu X."/>
            <person name="Zheng Q."/>
            <person name="Li T."/>
            <person name="Kuang S."/>
            <person name="Zhang Z."/>
            <person name="Chen Y."/>
            <person name="Lu X."/>
            <person name="Zhou R."/>
            <person name="Bi D."/>
            <person name="Jin H."/>
        </authorList>
    </citation>
    <scope>NUCLEOTIDE SEQUENCE [LARGE SCALE GENOMIC DNA]</scope>
    <source>
        <strain evidence="12 13">SF7</strain>
    </source>
</reference>
<dbReference type="InterPro" id="IPR003593">
    <property type="entry name" value="AAA+_ATPase"/>
</dbReference>
<dbReference type="PANTHER" id="PTHR15184">
    <property type="entry name" value="ATP SYNTHASE"/>
    <property type="match status" value="1"/>
</dbReference>
<dbReference type="RefSeq" id="WP_006608308.1">
    <property type="nucleotide sequence ID" value="NZ_AFXA01000001.1"/>
</dbReference>
<dbReference type="Gene3D" id="1.10.1140.10">
    <property type="entry name" value="Bovine Mitochondrial F1-atpase, Atp Synthase Beta Chain, Chain D, domain 3"/>
    <property type="match status" value="1"/>
</dbReference>
<evidence type="ECO:0000259" key="11">
    <source>
        <dbReference type="SMART" id="SM00382"/>
    </source>
</evidence>
<sequence>MSAKISKIWTDVVEVTFNDEQVPAVNTLIEANGTYLLVKKIINNNSILAVIISSEATFAIDQEVKALHHSFMVPVGQKSKGKIFDVLGQPLNSNQKGYKYVEMDSTNKPNSNYENKTKILETGIKAIDFFIPILDGSKIGIFGGAGVGKTVLMKEIIFNLSKQQKNTSSIFIGSGERSREAIELYDDLQESNLMNSSVMFISRMNESPGARMSIVPVGVTAAEYLRDVEKENVLLFVDNIFRFLQAGNETAASLDKKASIGGYQATLNTEISQIEQRIYSNENGSITSFQTVFLPMDDLSDPSAVATFNHLNGSLVLSRDISAKNIFPAFDPLASSSTNIDPQIIGKEHFEAILEAKQVLQKYKELEDVMLILGFEELDEESKIAVKKALQLQNFMSQSFFMTEQFRQVPGVFVPMKKTIESVRKILDGKYLHLNPETFSYIASTDELDEKLDQEINA</sequence>